<comment type="caution">
    <text evidence="2">The sequence shown here is derived from an EMBL/GenBank/DDBJ whole genome shotgun (WGS) entry which is preliminary data.</text>
</comment>
<dbReference type="AlphaFoldDB" id="A0A9P7FSZ5"/>
<evidence type="ECO:0000313" key="3">
    <source>
        <dbReference type="Proteomes" id="UP000717328"/>
    </source>
</evidence>
<reference evidence="2" key="2">
    <citation type="submission" date="2021-10" db="EMBL/GenBank/DDBJ databases">
        <title>Phylogenomics reveals ancestral predisposition of the termite-cultivated fungus Termitomyces towards a domesticated lifestyle.</title>
        <authorList>
            <person name="Auxier B."/>
            <person name="Grum-Grzhimaylo A."/>
            <person name="Cardenas M.E."/>
            <person name="Lodge J.D."/>
            <person name="Laessoe T."/>
            <person name="Pedersen O."/>
            <person name="Smith M.E."/>
            <person name="Kuyper T.W."/>
            <person name="Franco-Molano E.A."/>
            <person name="Baroni T.J."/>
            <person name="Aanen D.K."/>
        </authorList>
    </citation>
    <scope>NUCLEOTIDE SEQUENCE</scope>
    <source>
        <strain evidence="2">D49</strain>
    </source>
</reference>
<protein>
    <submittedName>
        <fullName evidence="2">Uncharacterized protein</fullName>
    </submittedName>
</protein>
<dbReference type="EMBL" id="JABCKI010006040">
    <property type="protein sequence ID" value="KAG5635688.1"/>
    <property type="molecule type" value="Genomic_DNA"/>
</dbReference>
<reference evidence="2" key="1">
    <citation type="submission" date="2021-02" db="EMBL/GenBank/DDBJ databases">
        <authorList>
            <person name="Nieuwenhuis M."/>
            <person name="Van De Peppel L.J.J."/>
        </authorList>
    </citation>
    <scope>NUCLEOTIDE SEQUENCE</scope>
    <source>
        <strain evidence="2">D49</strain>
    </source>
</reference>
<proteinExistence type="predicted"/>
<evidence type="ECO:0000256" key="1">
    <source>
        <dbReference type="SAM" id="MobiDB-lite"/>
    </source>
</evidence>
<feature type="region of interest" description="Disordered" evidence="1">
    <location>
        <begin position="1"/>
        <end position="41"/>
    </location>
</feature>
<accession>A0A9P7FSZ5</accession>
<feature type="region of interest" description="Disordered" evidence="1">
    <location>
        <begin position="69"/>
        <end position="137"/>
    </location>
</feature>
<gene>
    <name evidence="2" type="ORF">H0H81_010406</name>
</gene>
<feature type="compositionally biased region" description="Basic and acidic residues" evidence="1">
    <location>
        <begin position="32"/>
        <end position="41"/>
    </location>
</feature>
<organism evidence="2 3">
    <name type="scientific">Sphagnurus paluster</name>
    <dbReference type="NCBI Taxonomy" id="117069"/>
    <lineage>
        <taxon>Eukaryota</taxon>
        <taxon>Fungi</taxon>
        <taxon>Dikarya</taxon>
        <taxon>Basidiomycota</taxon>
        <taxon>Agaricomycotina</taxon>
        <taxon>Agaricomycetes</taxon>
        <taxon>Agaricomycetidae</taxon>
        <taxon>Agaricales</taxon>
        <taxon>Tricholomatineae</taxon>
        <taxon>Lyophyllaceae</taxon>
        <taxon>Sphagnurus</taxon>
    </lineage>
</organism>
<keyword evidence="3" id="KW-1185">Reference proteome</keyword>
<feature type="compositionally biased region" description="Basic and acidic residues" evidence="1">
    <location>
        <begin position="7"/>
        <end position="19"/>
    </location>
</feature>
<evidence type="ECO:0000313" key="2">
    <source>
        <dbReference type="EMBL" id="KAG5635688.1"/>
    </source>
</evidence>
<name>A0A9P7FSZ5_9AGAR</name>
<sequence length="184" mass="19654">MLAPFNDQDRTEDRKDKARSPKSFRGICAEDFGSRPAEDVHRVAGFGRGVSVVLHRAVERELDAQMLTLGGSSQTVDREKSLAPKPSSPLLGPSQKNTEPLQNEAEVDMGEPGAAGNESIASGTAAPPDDESKGMPLDLAKIEDLALPGYSLAELAGLRDVFVGPRTGKWGVQRRARYGANLSV</sequence>
<dbReference type="Proteomes" id="UP000717328">
    <property type="component" value="Unassembled WGS sequence"/>
</dbReference>